<feature type="domain" description="Haemolysin activator HlyB C-terminal" evidence="6">
    <location>
        <begin position="194"/>
        <end position="511"/>
    </location>
</feature>
<evidence type="ECO:0000313" key="8">
    <source>
        <dbReference type="EMBL" id="GGF47740.1"/>
    </source>
</evidence>
<feature type="domain" description="Polypeptide-transport-associated ShlB-type" evidence="7">
    <location>
        <begin position="58"/>
        <end position="132"/>
    </location>
</feature>
<comment type="caution">
    <text evidence="8">The sequence shown here is derived from an EMBL/GenBank/DDBJ whole genome shotgun (WGS) entry which is preliminary data.</text>
</comment>
<dbReference type="Pfam" id="PF03865">
    <property type="entry name" value="ShlB"/>
    <property type="match status" value="1"/>
</dbReference>
<evidence type="ECO:0000256" key="1">
    <source>
        <dbReference type="ARBA" id="ARBA00022452"/>
    </source>
</evidence>
<keyword evidence="9" id="KW-1185">Reference proteome</keyword>
<dbReference type="EMBL" id="BMJQ01000026">
    <property type="protein sequence ID" value="GGF47740.1"/>
    <property type="molecule type" value="Genomic_DNA"/>
</dbReference>
<dbReference type="InterPro" id="IPR013686">
    <property type="entry name" value="Polypept-transport_assoc_ShlB"/>
</dbReference>
<evidence type="ECO:0000259" key="7">
    <source>
        <dbReference type="Pfam" id="PF08479"/>
    </source>
</evidence>
<dbReference type="RefSeq" id="WP_229744101.1">
    <property type="nucleotide sequence ID" value="NZ_BMJQ01000026.1"/>
</dbReference>
<keyword evidence="1" id="KW-1134">Transmembrane beta strand</keyword>
<dbReference type="PANTHER" id="PTHR34597:SF6">
    <property type="entry name" value="BLR6126 PROTEIN"/>
    <property type="match status" value="1"/>
</dbReference>
<evidence type="ECO:0000256" key="2">
    <source>
        <dbReference type="ARBA" id="ARBA00022692"/>
    </source>
</evidence>
<feature type="compositionally biased region" description="Low complexity" evidence="4">
    <location>
        <begin position="32"/>
        <end position="52"/>
    </location>
</feature>
<dbReference type="Pfam" id="PF08479">
    <property type="entry name" value="POTRA_2"/>
    <property type="match status" value="1"/>
</dbReference>
<evidence type="ECO:0000256" key="3">
    <source>
        <dbReference type="ARBA" id="ARBA00023237"/>
    </source>
</evidence>
<accession>A0A8J2Z109</accession>
<keyword evidence="1" id="KW-0472">Membrane</keyword>
<feature type="chain" id="PRO_5035308874" description="ShlB/FhaC/HecB family hemolysin secretion/activation protein" evidence="5">
    <location>
        <begin position="28"/>
        <end position="549"/>
    </location>
</feature>
<dbReference type="Gene3D" id="2.40.160.50">
    <property type="entry name" value="membrane protein fhac: a member of the omp85/tpsb transporter family"/>
    <property type="match status" value="1"/>
</dbReference>
<evidence type="ECO:0000256" key="4">
    <source>
        <dbReference type="SAM" id="MobiDB-lite"/>
    </source>
</evidence>
<dbReference type="Proteomes" id="UP000646365">
    <property type="component" value="Unassembled WGS sequence"/>
</dbReference>
<dbReference type="AlphaFoldDB" id="A0A8J2Z109"/>
<dbReference type="GO" id="GO:0098046">
    <property type="term" value="C:type V protein secretion system complex"/>
    <property type="evidence" value="ECO:0007669"/>
    <property type="project" value="TreeGrafter"/>
</dbReference>
<feature type="region of interest" description="Disordered" evidence="4">
    <location>
        <begin position="32"/>
        <end position="56"/>
    </location>
</feature>
<dbReference type="Gene3D" id="3.10.20.310">
    <property type="entry name" value="membrane protein fhac"/>
    <property type="match status" value="1"/>
</dbReference>
<sequence length="549" mass="59268">MARTFIDSTARCGWGVALLLIAGSLSAAEAADAPPQAADNATTPQPSAEAAPAPQPIDINEYRVEGAHLLPEIEIEEAVYPFLGPNRTTDDVEHARAALEKAYNVKGYQTVGVEIPPQQVKDGVVTLKVVEGKVGRLRVKGARYFTLDEIKAEAPSLAEGTVPNFNDVSKDIVALNQQPDRKVTPALRAGTTPGTVDVDLNVEDTFPLHGSVELNNRYSQGTSDLRLNASVHYDNLWQLGHSLSFSYQVAPENTKDAQVFSGSYLARLPEVPWLSFLLYGLHSDSNVSTLGSTNVAGRGSVIGTRAVITLPSEEGFFHSLSVGFDYKSFDENVSQGSGQFASPITYYPLNATYTATWQGDTSQTQLNAGVTFHTRGLGSSPEEFDAKRFQSGGDFIYFKGDLSRTQDLPGDLQLFGKVQGQIASQPLVNSEQMSGGGLDTVRGYLESEVLGDNGLLGSLELRSPSLSPWIGPAVDEWRFYVFTEGGTLSINAPLPQQRSTFDLSSFGVGSRIRLLGHLNGALDLGVPMSTQVVTRAGDPRLDFRVWTEF</sequence>
<evidence type="ECO:0000313" key="9">
    <source>
        <dbReference type="Proteomes" id="UP000646365"/>
    </source>
</evidence>
<evidence type="ECO:0008006" key="10">
    <source>
        <dbReference type="Google" id="ProtNLM"/>
    </source>
</evidence>
<keyword evidence="2" id="KW-0812">Transmembrane</keyword>
<keyword evidence="3" id="KW-0998">Cell outer membrane</keyword>
<evidence type="ECO:0000256" key="5">
    <source>
        <dbReference type="SAM" id="SignalP"/>
    </source>
</evidence>
<proteinExistence type="predicted"/>
<reference evidence="8" key="1">
    <citation type="journal article" date="2014" name="Int. J. Syst. Evol. Microbiol.">
        <title>Complete genome sequence of Corynebacterium casei LMG S-19264T (=DSM 44701T), isolated from a smear-ripened cheese.</title>
        <authorList>
            <consortium name="US DOE Joint Genome Institute (JGI-PGF)"/>
            <person name="Walter F."/>
            <person name="Albersmeier A."/>
            <person name="Kalinowski J."/>
            <person name="Ruckert C."/>
        </authorList>
    </citation>
    <scope>NUCLEOTIDE SEQUENCE</scope>
    <source>
        <strain evidence="8">CGMCC 1.15725</strain>
    </source>
</reference>
<evidence type="ECO:0000259" key="6">
    <source>
        <dbReference type="Pfam" id="PF03865"/>
    </source>
</evidence>
<organism evidence="8 9">
    <name type="scientific">Aliidongia dinghuensis</name>
    <dbReference type="NCBI Taxonomy" id="1867774"/>
    <lineage>
        <taxon>Bacteria</taxon>
        <taxon>Pseudomonadati</taxon>
        <taxon>Pseudomonadota</taxon>
        <taxon>Alphaproteobacteria</taxon>
        <taxon>Rhodospirillales</taxon>
        <taxon>Dongiaceae</taxon>
        <taxon>Aliidongia</taxon>
    </lineage>
</organism>
<dbReference type="PANTHER" id="PTHR34597">
    <property type="entry name" value="SLR1661 PROTEIN"/>
    <property type="match status" value="1"/>
</dbReference>
<feature type="signal peptide" evidence="5">
    <location>
        <begin position="1"/>
        <end position="27"/>
    </location>
</feature>
<dbReference type="GO" id="GO:0046819">
    <property type="term" value="P:protein secretion by the type V secretion system"/>
    <property type="evidence" value="ECO:0007669"/>
    <property type="project" value="TreeGrafter"/>
</dbReference>
<dbReference type="InterPro" id="IPR051544">
    <property type="entry name" value="TPS_OM_transporter"/>
</dbReference>
<gene>
    <name evidence="8" type="ORF">GCM10011611_62670</name>
</gene>
<reference evidence="8" key="2">
    <citation type="submission" date="2020-09" db="EMBL/GenBank/DDBJ databases">
        <authorList>
            <person name="Sun Q."/>
            <person name="Zhou Y."/>
        </authorList>
    </citation>
    <scope>NUCLEOTIDE SEQUENCE</scope>
    <source>
        <strain evidence="8">CGMCC 1.15725</strain>
    </source>
</reference>
<dbReference type="GO" id="GO:0008320">
    <property type="term" value="F:protein transmembrane transporter activity"/>
    <property type="evidence" value="ECO:0007669"/>
    <property type="project" value="TreeGrafter"/>
</dbReference>
<keyword evidence="5" id="KW-0732">Signal</keyword>
<protein>
    <recommendedName>
        <fullName evidence="10">ShlB/FhaC/HecB family hemolysin secretion/activation protein</fullName>
    </recommendedName>
</protein>
<name>A0A8J2Z109_9PROT</name>
<dbReference type="InterPro" id="IPR005565">
    <property type="entry name" value="Hemolysn_activator_HlyB_C"/>
</dbReference>